<accession>A0A395SCN2</accession>
<keyword evidence="2" id="KW-1185">Reference proteome</keyword>
<dbReference type="AlphaFoldDB" id="A0A395SCN2"/>
<evidence type="ECO:0000313" key="2">
    <source>
        <dbReference type="Proteomes" id="UP000266152"/>
    </source>
</evidence>
<gene>
    <name evidence="1" type="ORF">FSPOR_4235</name>
</gene>
<comment type="caution">
    <text evidence="1">The sequence shown here is derived from an EMBL/GenBank/DDBJ whole genome shotgun (WGS) entry which is preliminary data.</text>
</comment>
<dbReference type="EMBL" id="PXOF01000054">
    <property type="protein sequence ID" value="RGP70123.1"/>
    <property type="molecule type" value="Genomic_DNA"/>
</dbReference>
<protein>
    <submittedName>
        <fullName evidence="1">Transcription factor</fullName>
    </submittedName>
</protein>
<sequence>MEVNIQFQWLRRRWAKPTDHMDITVGENSMKTMAESQIKHVKQGCPLLTHPDGGKIAAVRVGDNMPLISGHTFILTMSAEDAAKCKIMLDLQWALITIAAMSGGAEYPELLPSVDDFDAMMQGTAGVDLGF</sequence>
<name>A0A395SCN2_FUSSP</name>
<dbReference type="Proteomes" id="UP000266152">
    <property type="component" value="Unassembled WGS sequence"/>
</dbReference>
<proteinExistence type="predicted"/>
<organism evidence="1 2">
    <name type="scientific">Fusarium sporotrichioides</name>
    <dbReference type="NCBI Taxonomy" id="5514"/>
    <lineage>
        <taxon>Eukaryota</taxon>
        <taxon>Fungi</taxon>
        <taxon>Dikarya</taxon>
        <taxon>Ascomycota</taxon>
        <taxon>Pezizomycotina</taxon>
        <taxon>Sordariomycetes</taxon>
        <taxon>Hypocreomycetidae</taxon>
        <taxon>Hypocreales</taxon>
        <taxon>Nectriaceae</taxon>
        <taxon>Fusarium</taxon>
    </lineage>
</organism>
<evidence type="ECO:0000313" key="1">
    <source>
        <dbReference type="EMBL" id="RGP70123.1"/>
    </source>
</evidence>
<reference evidence="1 2" key="1">
    <citation type="journal article" date="2018" name="PLoS Pathog.">
        <title>Evolution of structural diversity of trichothecenes, a family of toxins produced by plant pathogenic and entomopathogenic fungi.</title>
        <authorList>
            <person name="Proctor R.H."/>
            <person name="McCormick S.P."/>
            <person name="Kim H.S."/>
            <person name="Cardoza R.E."/>
            <person name="Stanley A.M."/>
            <person name="Lindo L."/>
            <person name="Kelly A."/>
            <person name="Brown D.W."/>
            <person name="Lee T."/>
            <person name="Vaughan M.M."/>
            <person name="Alexander N.J."/>
            <person name="Busman M."/>
            <person name="Gutierrez S."/>
        </authorList>
    </citation>
    <scope>NUCLEOTIDE SEQUENCE [LARGE SCALE GENOMIC DNA]</scope>
    <source>
        <strain evidence="1 2">NRRL 3299</strain>
    </source>
</reference>